<proteinExistence type="predicted"/>
<feature type="non-terminal residue" evidence="2">
    <location>
        <position position="268"/>
    </location>
</feature>
<accession>A0A0A9Y2L8</accession>
<reference evidence="2" key="2">
    <citation type="submission" date="2014-07" db="EMBL/GenBank/DDBJ databases">
        <authorList>
            <person name="Hull J."/>
        </authorList>
    </citation>
    <scope>NUCLEOTIDE SEQUENCE</scope>
</reference>
<name>A0A0A9Y2L8_LYGHE</name>
<dbReference type="EMBL" id="GBHO01019839">
    <property type="protein sequence ID" value="JAG23765.1"/>
    <property type="molecule type" value="Transcribed_RNA"/>
</dbReference>
<feature type="compositionally biased region" description="Polar residues" evidence="1">
    <location>
        <begin position="70"/>
        <end position="92"/>
    </location>
</feature>
<reference evidence="2" key="1">
    <citation type="journal article" date="2014" name="PLoS ONE">
        <title>Transcriptome-Based Identification of ABC Transporters in the Western Tarnished Plant Bug Lygus hesperus.</title>
        <authorList>
            <person name="Hull J.J."/>
            <person name="Chaney K."/>
            <person name="Geib S.M."/>
            <person name="Fabrick J.A."/>
            <person name="Brent C.S."/>
            <person name="Walsh D."/>
            <person name="Lavine L.C."/>
        </authorList>
    </citation>
    <scope>NUCLEOTIDE SEQUENCE</scope>
</reference>
<keyword evidence="2" id="KW-0436">Ligase</keyword>
<organism evidence="2">
    <name type="scientific">Lygus hesperus</name>
    <name type="common">Western plant bug</name>
    <dbReference type="NCBI Taxonomy" id="30085"/>
    <lineage>
        <taxon>Eukaryota</taxon>
        <taxon>Metazoa</taxon>
        <taxon>Ecdysozoa</taxon>
        <taxon>Arthropoda</taxon>
        <taxon>Hexapoda</taxon>
        <taxon>Insecta</taxon>
        <taxon>Pterygota</taxon>
        <taxon>Neoptera</taxon>
        <taxon>Paraneoptera</taxon>
        <taxon>Hemiptera</taxon>
        <taxon>Heteroptera</taxon>
        <taxon>Panheteroptera</taxon>
        <taxon>Cimicomorpha</taxon>
        <taxon>Miridae</taxon>
        <taxon>Mirini</taxon>
        <taxon>Lygus</taxon>
    </lineage>
</organism>
<gene>
    <name evidence="2" type="primary">SPBC342.02</name>
    <name evidence="2" type="ORF">CM83_102771</name>
</gene>
<feature type="region of interest" description="Disordered" evidence="1">
    <location>
        <begin position="40"/>
        <end position="92"/>
    </location>
</feature>
<dbReference type="GO" id="GO:0016874">
    <property type="term" value="F:ligase activity"/>
    <property type="evidence" value="ECO:0007669"/>
    <property type="project" value="UniProtKB-KW"/>
</dbReference>
<evidence type="ECO:0000313" key="2">
    <source>
        <dbReference type="EMBL" id="JAG23765.1"/>
    </source>
</evidence>
<evidence type="ECO:0000256" key="1">
    <source>
        <dbReference type="SAM" id="MobiDB-lite"/>
    </source>
</evidence>
<feature type="compositionally biased region" description="Polar residues" evidence="1">
    <location>
        <begin position="40"/>
        <end position="62"/>
    </location>
</feature>
<protein>
    <submittedName>
        <fullName evidence="2">Putative glutamine--tRNA ligase</fullName>
    </submittedName>
</protein>
<dbReference type="AlphaFoldDB" id="A0A0A9Y2L8"/>
<sequence length="268" mass="28975">MVKTRSMGPEVPSFSPKTPIICHRGRPIVSKMRKLDLNNAESRASVTGTEQSIPNLLTNNPDISKPNPRNWLSNNPAPQNGDHNYSSPGFPFTQSLNDLSNVSVTCPESSSGKTRNSLEMLRDASDFVELTSQSIQQQLLSPTPSDHRPVAVTQAVENIVPSDIPDSAALPLPGQDLPGPSVPLANQDYLPSDSDLATTHHTACVARGNSGSGSDELLCIKKSRLGMIIQEREYPDNHSGAFVILLDAISSKFPTNDDLLGYLSNYDD</sequence>